<dbReference type="PROSITE" id="PS51257">
    <property type="entry name" value="PROKAR_LIPOPROTEIN"/>
    <property type="match status" value="1"/>
</dbReference>
<dbReference type="EMBL" id="CP029463">
    <property type="protein sequence ID" value="AWM15008.1"/>
    <property type="molecule type" value="Genomic_DNA"/>
</dbReference>
<dbReference type="Proteomes" id="UP000245429">
    <property type="component" value="Chromosome"/>
</dbReference>
<gene>
    <name evidence="1" type="ORF">DI487_14870</name>
</gene>
<sequence>MKKRQLLILSSCLTLLFSCNQKKEVKEETTATETTEVTQPKTYAEISVKEGGKWNDRKYEGGTFVNKDSINLPAEHTDHSWYIRYEGPGWESNKIGYRLYLDWRNAIDIYGKKTDSIVLPQVGQDGFESYHHMSDWGMDILKVKKGLGIGSIGRWVDKEVLHFNNVEATTAKVENNENNSVIHVNYKGWETAGKKTDLSSTLTIFPDDRYTKHTIQTSEALEGICTGIVKLENTTKHVKTSTTKKWAYMATYGVQTLVPDHLGMAIFYPIDAVAKTFDWEQDHLIEFKPTTEAISFYFLGAWEKEKDGIKTEADFIAYLDQLLERLDKENTLDK</sequence>
<dbReference type="AlphaFoldDB" id="A0A2U8QY27"/>
<dbReference type="KEGG" id="fse:DI487_14870"/>
<evidence type="ECO:0000313" key="1">
    <source>
        <dbReference type="EMBL" id="AWM15008.1"/>
    </source>
</evidence>
<proteinExistence type="predicted"/>
<organism evidence="1 2">
    <name type="scientific">Flavobacterium sediminis</name>
    <dbReference type="NCBI Taxonomy" id="2201181"/>
    <lineage>
        <taxon>Bacteria</taxon>
        <taxon>Pseudomonadati</taxon>
        <taxon>Bacteroidota</taxon>
        <taxon>Flavobacteriia</taxon>
        <taxon>Flavobacteriales</taxon>
        <taxon>Flavobacteriaceae</taxon>
        <taxon>Flavobacterium</taxon>
    </lineage>
</organism>
<keyword evidence="2" id="KW-1185">Reference proteome</keyword>
<name>A0A2U8QY27_9FLAO</name>
<evidence type="ECO:0000313" key="2">
    <source>
        <dbReference type="Proteomes" id="UP000245429"/>
    </source>
</evidence>
<accession>A0A2U8QY27</accession>
<dbReference type="OrthoDB" id="846806at2"/>
<dbReference type="Pfam" id="PF16153">
    <property type="entry name" value="DUF4861"/>
    <property type="match status" value="1"/>
</dbReference>
<reference evidence="1 2" key="1">
    <citation type="submission" date="2018-05" db="EMBL/GenBank/DDBJ databases">
        <title>Flavobacterium sp. MEBiC07310.</title>
        <authorList>
            <person name="Baek K."/>
        </authorList>
    </citation>
    <scope>NUCLEOTIDE SEQUENCE [LARGE SCALE GENOMIC DNA]</scope>
    <source>
        <strain evidence="1 2">MEBiC07310</strain>
    </source>
</reference>
<protein>
    <submittedName>
        <fullName evidence="1">DUF4861 domain-containing protein</fullName>
    </submittedName>
</protein>
<dbReference type="InterPro" id="IPR032342">
    <property type="entry name" value="DUF4861"/>
</dbReference>
<dbReference type="RefSeq" id="WP_109570346.1">
    <property type="nucleotide sequence ID" value="NZ_CP029463.1"/>
</dbReference>